<dbReference type="Pfam" id="PF00149">
    <property type="entry name" value="Metallophos"/>
    <property type="match status" value="1"/>
</dbReference>
<accession>A0A1W1Y2N7</accession>
<dbReference type="AlphaFoldDB" id="A0A1W1Y2N7"/>
<dbReference type="Gene3D" id="2.60.40.380">
    <property type="entry name" value="Purple acid phosphatase-like, N-terminal"/>
    <property type="match status" value="1"/>
</dbReference>
<dbReference type="GO" id="GO:0003993">
    <property type="term" value="F:acid phosphatase activity"/>
    <property type="evidence" value="ECO:0007669"/>
    <property type="project" value="InterPro"/>
</dbReference>
<evidence type="ECO:0000259" key="4">
    <source>
        <dbReference type="Pfam" id="PF00149"/>
    </source>
</evidence>
<evidence type="ECO:0000313" key="7">
    <source>
        <dbReference type="Proteomes" id="UP000243884"/>
    </source>
</evidence>
<protein>
    <submittedName>
        <fullName evidence="6">LPXTG-motif cell wall anchor domain-containing protein</fullName>
    </submittedName>
</protein>
<sequence length="802" mass="89630">MAKHFGYKQLVLSSLMTATLLGAYSNQAFAAEVDTQPSPIDNTEQVAEHNQVSTHSSNEDDKVSSEEKVESSTNNTAQSGTEDKVSESETSKPEEPKVGTAGTAEVGNQEVAVDYEKPEVAPVEQFNQPDRIATTMTEHPDSEMVFNWYTKDALEDASVYLSENEDLSNAQVIKATHKGTQTNYLERDKDGNVIYELPDFNESGKSVYFTDKQISADNHDWTDGSHEDNINTRLVQETINKAIAKRLKPNTRYFYRVGAPGFLSPIGTFKTASAGAAPFTFIHYTDTQNAYWNEHVRNEAAFGAKTLAEALHKAGKDVNFALHTGDVLETSSVEDEWKDILNRAQDGFLSVPHVMVPGNHDTYETSFNDHLNVPINHSIDGGSYYSFDYNGAHMAVLNTNDNKKDADNPEGAAMSHEQLSWLENDLREARERGVNWLILSYHKPLYSSSYHSLQDEDVQAVRERLMTLIDKYDVDLVFNGHDHVLTATKPLVANMDVFADGEVDDKTEIIEGMKNGIKHIATDGTMFIIPNAAGTKLYDDIYNAPLEHIHKVRPKLSHMTQEDLDHYRTLFDRAEQPEDSKFFLNSHSNKREGSTQNFGVFEVSPDEIKINIYKVHGNVLEMGDDELREPQLIASYSLINDQFKRDETPDESEKPSDGEANSEGTLEESTGHDDDKTTESQVDTPNHEEQVAHPDKEMTQPSEMKHSNVVTPEVVSHTDQLTTQSSANQTMTNESVADTSTRETTGELMSDDMNDSHMMSQPAKESEQGLPQTGQGHLMTWLGLILSGLGFSLHRKRQSTMK</sequence>
<dbReference type="SUPFAM" id="SSF49363">
    <property type="entry name" value="Purple acid phosphatase, N-terminal domain"/>
    <property type="match status" value="1"/>
</dbReference>
<feature type="domain" description="Purple acid phosphatase N-terminal" evidence="5">
    <location>
        <begin position="129"/>
        <end position="271"/>
    </location>
</feature>
<feature type="chain" id="PRO_5013320528" evidence="3">
    <location>
        <begin position="31"/>
        <end position="802"/>
    </location>
</feature>
<feature type="region of interest" description="Disordered" evidence="2">
    <location>
        <begin position="35"/>
        <end position="107"/>
    </location>
</feature>
<name>A0A1W1Y2N7_9LACT</name>
<dbReference type="GO" id="GO:0046872">
    <property type="term" value="F:metal ion binding"/>
    <property type="evidence" value="ECO:0007669"/>
    <property type="project" value="InterPro"/>
</dbReference>
<feature type="region of interest" description="Disordered" evidence="2">
    <location>
        <begin position="644"/>
        <end position="774"/>
    </location>
</feature>
<feature type="compositionally biased region" description="Basic and acidic residues" evidence="2">
    <location>
        <begin position="644"/>
        <end position="657"/>
    </location>
</feature>
<feature type="compositionally biased region" description="Basic and acidic residues" evidence="2">
    <location>
        <begin position="57"/>
        <end position="70"/>
    </location>
</feature>
<dbReference type="STRING" id="371602.SAMN04487984_0169"/>
<dbReference type="InterPro" id="IPR015914">
    <property type="entry name" value="PAPs_N"/>
</dbReference>
<feature type="signal peptide" evidence="3">
    <location>
        <begin position="1"/>
        <end position="30"/>
    </location>
</feature>
<feature type="compositionally biased region" description="Polar residues" evidence="2">
    <location>
        <begin position="35"/>
        <end position="56"/>
    </location>
</feature>
<dbReference type="NCBIfam" id="TIGR01167">
    <property type="entry name" value="LPXTG_anchor"/>
    <property type="match status" value="1"/>
</dbReference>
<feature type="compositionally biased region" description="Polar residues" evidence="2">
    <location>
        <begin position="717"/>
        <end position="739"/>
    </location>
</feature>
<evidence type="ECO:0000256" key="2">
    <source>
        <dbReference type="SAM" id="MobiDB-lite"/>
    </source>
</evidence>
<dbReference type="EMBL" id="FWXK01000001">
    <property type="protein sequence ID" value="SMC30416.1"/>
    <property type="molecule type" value="Genomic_DNA"/>
</dbReference>
<gene>
    <name evidence="6" type="ORF">SAMN04487984_0169</name>
</gene>
<dbReference type="Gene3D" id="3.60.21.10">
    <property type="match status" value="1"/>
</dbReference>
<feature type="compositionally biased region" description="Basic and acidic residues" evidence="2">
    <location>
        <begin position="669"/>
        <end position="678"/>
    </location>
</feature>
<keyword evidence="1 3" id="KW-0732">Signal</keyword>
<dbReference type="RefSeq" id="WP_084097779.1">
    <property type="nucleotide sequence ID" value="NZ_FWXK01000001.1"/>
</dbReference>
<keyword evidence="7" id="KW-1185">Reference proteome</keyword>
<evidence type="ECO:0000313" key="6">
    <source>
        <dbReference type="EMBL" id="SMC30416.1"/>
    </source>
</evidence>
<dbReference type="InterPro" id="IPR008963">
    <property type="entry name" value="Purple_acid_Pase-like_N"/>
</dbReference>
<feature type="domain" description="Calcineurin-like phosphoesterase" evidence="4">
    <location>
        <begin position="280"/>
        <end position="484"/>
    </location>
</feature>
<dbReference type="InterPro" id="IPR004843">
    <property type="entry name" value="Calcineurin-like_PHP"/>
</dbReference>
<dbReference type="Pfam" id="PF16656">
    <property type="entry name" value="Pur_ac_phosph_N"/>
    <property type="match status" value="1"/>
</dbReference>
<dbReference type="PANTHER" id="PTHR45867">
    <property type="entry name" value="PURPLE ACID PHOSPHATASE"/>
    <property type="match status" value="1"/>
</dbReference>
<reference evidence="7" key="1">
    <citation type="submission" date="2017-04" db="EMBL/GenBank/DDBJ databases">
        <authorList>
            <person name="Varghese N."/>
            <person name="Submissions S."/>
        </authorList>
    </citation>
    <scope>NUCLEOTIDE SEQUENCE [LARGE SCALE GENOMIC DNA]</scope>
    <source>
        <strain evidence="7">DSM 21500</strain>
    </source>
</reference>
<proteinExistence type="predicted"/>
<evidence type="ECO:0000256" key="1">
    <source>
        <dbReference type="ARBA" id="ARBA00022729"/>
    </source>
</evidence>
<feature type="compositionally biased region" description="Basic and acidic residues" evidence="2">
    <location>
        <begin position="685"/>
        <end position="706"/>
    </location>
</feature>
<dbReference type="OrthoDB" id="9809781at2"/>
<evidence type="ECO:0000256" key="3">
    <source>
        <dbReference type="SAM" id="SignalP"/>
    </source>
</evidence>
<dbReference type="InterPro" id="IPR029052">
    <property type="entry name" value="Metallo-depent_PP-like"/>
</dbReference>
<dbReference type="PANTHER" id="PTHR45867:SF3">
    <property type="entry name" value="ACID PHOSPHATASE TYPE 7"/>
    <property type="match status" value="1"/>
</dbReference>
<dbReference type="SUPFAM" id="SSF56300">
    <property type="entry name" value="Metallo-dependent phosphatases"/>
    <property type="match status" value="1"/>
</dbReference>
<feature type="compositionally biased region" description="Basic and acidic residues" evidence="2">
    <location>
        <begin position="81"/>
        <end position="97"/>
    </location>
</feature>
<organism evidence="6 7">
    <name type="scientific">Aerococcus suis</name>
    <dbReference type="NCBI Taxonomy" id="371602"/>
    <lineage>
        <taxon>Bacteria</taxon>
        <taxon>Bacillati</taxon>
        <taxon>Bacillota</taxon>
        <taxon>Bacilli</taxon>
        <taxon>Lactobacillales</taxon>
        <taxon>Aerococcaceae</taxon>
        <taxon>Aerococcus</taxon>
    </lineage>
</organism>
<evidence type="ECO:0000259" key="5">
    <source>
        <dbReference type="Pfam" id="PF16656"/>
    </source>
</evidence>
<dbReference type="Proteomes" id="UP000243884">
    <property type="component" value="Unassembled WGS sequence"/>
</dbReference>